<keyword evidence="3" id="KW-1133">Transmembrane helix</keyword>
<evidence type="ECO:0000313" key="5">
    <source>
        <dbReference type="EMBL" id="KEF59960.1"/>
    </source>
</evidence>
<feature type="transmembrane region" description="Helical" evidence="3">
    <location>
        <begin position="245"/>
        <end position="263"/>
    </location>
</feature>
<keyword evidence="3" id="KW-0812">Transmembrane</keyword>
<name>A0A072PWJ2_9EURO</name>
<dbReference type="STRING" id="1182545.A0A072PWJ2"/>
<evidence type="ECO:0000256" key="2">
    <source>
        <dbReference type="SAM" id="MobiDB-lite"/>
    </source>
</evidence>
<feature type="compositionally biased region" description="Basic and acidic residues" evidence="2">
    <location>
        <begin position="212"/>
        <end position="233"/>
    </location>
</feature>
<dbReference type="InterPro" id="IPR050827">
    <property type="entry name" value="CRP1_MDG1_kinase"/>
</dbReference>
<sequence>MVSTTITFSKADVQPPVFVAGSFTKWSPLEMQVKRSETPGPVENQFSFEIDLQPGEYQYKFRLGPGDWWVLDDASPSADDGSGNVNNILRVQPDGPKAPEPEQNNTAQIPFSVEDEVVSTLPSDLKGSQAATALSGKAPANVPANIGQKIVKDQGPKEVSERKSEKVNSHVDGHKEDSLPDIAPPPYSVTTETGAGLTPSSLKSESATLESTDGRNNARSDDIKGSSESKQSHESWTNRLCSRNVALLIAVLAVPVAVSFLWYR</sequence>
<protein>
    <recommendedName>
        <fullName evidence="4">AMP-activated protein kinase glycogen-binding domain-containing protein</fullName>
    </recommendedName>
</protein>
<dbReference type="PANTHER" id="PTHR10343">
    <property type="entry name" value="5'-AMP-ACTIVATED PROTEIN KINASE , BETA SUBUNIT"/>
    <property type="match status" value="1"/>
</dbReference>
<proteinExistence type="inferred from homology"/>
<organism evidence="5 6">
    <name type="scientific">Exophiala aquamarina CBS 119918</name>
    <dbReference type="NCBI Taxonomy" id="1182545"/>
    <lineage>
        <taxon>Eukaryota</taxon>
        <taxon>Fungi</taxon>
        <taxon>Dikarya</taxon>
        <taxon>Ascomycota</taxon>
        <taxon>Pezizomycotina</taxon>
        <taxon>Eurotiomycetes</taxon>
        <taxon>Chaetothyriomycetidae</taxon>
        <taxon>Chaetothyriales</taxon>
        <taxon>Herpotrichiellaceae</taxon>
        <taxon>Exophiala</taxon>
    </lineage>
</organism>
<dbReference type="InterPro" id="IPR032640">
    <property type="entry name" value="AMPK1_CBM"/>
</dbReference>
<dbReference type="VEuPathDB" id="FungiDB:A1O9_04808"/>
<evidence type="ECO:0000313" key="6">
    <source>
        <dbReference type="Proteomes" id="UP000027920"/>
    </source>
</evidence>
<dbReference type="RefSeq" id="XP_013262550.1">
    <property type="nucleotide sequence ID" value="XM_013407096.1"/>
</dbReference>
<feature type="compositionally biased region" description="Basic and acidic residues" evidence="2">
    <location>
        <begin position="150"/>
        <end position="178"/>
    </location>
</feature>
<dbReference type="OrthoDB" id="5350410at2759"/>
<feature type="domain" description="AMP-activated protein kinase glycogen-binding" evidence="4">
    <location>
        <begin position="16"/>
        <end position="94"/>
    </location>
</feature>
<dbReference type="CDD" id="cd02859">
    <property type="entry name" value="E_set_AMPKbeta_like_N"/>
    <property type="match status" value="1"/>
</dbReference>
<dbReference type="InterPro" id="IPR014756">
    <property type="entry name" value="Ig_E-set"/>
</dbReference>
<dbReference type="Gene3D" id="2.60.40.10">
    <property type="entry name" value="Immunoglobulins"/>
    <property type="match status" value="1"/>
</dbReference>
<evidence type="ECO:0000256" key="1">
    <source>
        <dbReference type="ARBA" id="ARBA00010926"/>
    </source>
</evidence>
<accession>A0A072PWJ2</accession>
<keyword evidence="3" id="KW-0472">Membrane</keyword>
<dbReference type="EMBL" id="AMGV01000003">
    <property type="protein sequence ID" value="KEF59960.1"/>
    <property type="molecule type" value="Genomic_DNA"/>
</dbReference>
<dbReference type="AlphaFoldDB" id="A0A072PWJ2"/>
<dbReference type="PANTHER" id="PTHR10343:SF84">
    <property type="entry name" value="5'-AMP-ACTIVATED PROTEIN KINASE SUBUNIT BETA-1"/>
    <property type="match status" value="1"/>
</dbReference>
<comment type="similarity">
    <text evidence="1">Belongs to the 5'-AMP-activated protein kinase beta subunit family.</text>
</comment>
<comment type="caution">
    <text evidence="5">The sequence shown here is derived from an EMBL/GenBank/DDBJ whole genome shotgun (WGS) entry which is preliminary data.</text>
</comment>
<feature type="compositionally biased region" description="Polar residues" evidence="2">
    <location>
        <begin position="188"/>
        <end position="211"/>
    </location>
</feature>
<keyword evidence="6" id="KW-1185">Reference proteome</keyword>
<dbReference type="InterPro" id="IPR013783">
    <property type="entry name" value="Ig-like_fold"/>
</dbReference>
<reference evidence="5 6" key="1">
    <citation type="submission" date="2013-03" db="EMBL/GenBank/DDBJ databases">
        <title>The Genome Sequence of Exophiala aquamarina CBS 119918.</title>
        <authorList>
            <consortium name="The Broad Institute Genomics Platform"/>
            <person name="Cuomo C."/>
            <person name="de Hoog S."/>
            <person name="Gorbushina A."/>
            <person name="Walker B."/>
            <person name="Young S.K."/>
            <person name="Zeng Q."/>
            <person name="Gargeya S."/>
            <person name="Fitzgerald M."/>
            <person name="Haas B."/>
            <person name="Abouelleil A."/>
            <person name="Allen A.W."/>
            <person name="Alvarado L."/>
            <person name="Arachchi H.M."/>
            <person name="Berlin A.M."/>
            <person name="Chapman S.B."/>
            <person name="Gainer-Dewar J."/>
            <person name="Goldberg J."/>
            <person name="Griggs A."/>
            <person name="Gujja S."/>
            <person name="Hansen M."/>
            <person name="Howarth C."/>
            <person name="Imamovic A."/>
            <person name="Ireland A."/>
            <person name="Larimer J."/>
            <person name="McCowan C."/>
            <person name="Murphy C."/>
            <person name="Pearson M."/>
            <person name="Poon T.W."/>
            <person name="Priest M."/>
            <person name="Roberts A."/>
            <person name="Saif S."/>
            <person name="Shea T."/>
            <person name="Sisk P."/>
            <person name="Sykes S."/>
            <person name="Wortman J."/>
            <person name="Nusbaum C."/>
            <person name="Birren B."/>
        </authorList>
    </citation>
    <scope>NUCLEOTIDE SEQUENCE [LARGE SCALE GENOMIC DNA]</scope>
    <source>
        <strain evidence="5 6">CBS 119918</strain>
    </source>
</reference>
<gene>
    <name evidence="5" type="ORF">A1O9_04808</name>
</gene>
<feature type="region of interest" description="Disordered" evidence="2">
    <location>
        <begin position="132"/>
        <end position="235"/>
    </location>
</feature>
<dbReference type="GeneID" id="25279737"/>
<dbReference type="HOGENOM" id="CLU_071887_0_0_1"/>
<evidence type="ECO:0000259" key="4">
    <source>
        <dbReference type="Pfam" id="PF16561"/>
    </source>
</evidence>
<dbReference type="Proteomes" id="UP000027920">
    <property type="component" value="Unassembled WGS sequence"/>
</dbReference>
<evidence type="ECO:0000256" key="3">
    <source>
        <dbReference type="SAM" id="Phobius"/>
    </source>
</evidence>
<dbReference type="Pfam" id="PF16561">
    <property type="entry name" value="AMPK1_CBM"/>
    <property type="match status" value="1"/>
</dbReference>
<dbReference type="SUPFAM" id="SSF81296">
    <property type="entry name" value="E set domains"/>
    <property type="match status" value="1"/>
</dbReference>